<dbReference type="GO" id="GO:0003713">
    <property type="term" value="F:transcription coactivator activity"/>
    <property type="evidence" value="ECO:0007669"/>
    <property type="project" value="InterPro"/>
</dbReference>
<dbReference type="GO" id="GO:0005634">
    <property type="term" value="C:nucleus"/>
    <property type="evidence" value="ECO:0007669"/>
    <property type="project" value="TreeGrafter"/>
</dbReference>
<organism evidence="2 3">
    <name type="scientific">Nadsonia fulvescens var. elongata DSM 6958</name>
    <dbReference type="NCBI Taxonomy" id="857566"/>
    <lineage>
        <taxon>Eukaryota</taxon>
        <taxon>Fungi</taxon>
        <taxon>Dikarya</taxon>
        <taxon>Ascomycota</taxon>
        <taxon>Saccharomycotina</taxon>
        <taxon>Dipodascomycetes</taxon>
        <taxon>Dipodascales</taxon>
        <taxon>Dipodascales incertae sedis</taxon>
        <taxon>Nadsonia</taxon>
    </lineage>
</organism>
<name>A0A1E3PSB2_9ASCO</name>
<proteinExistence type="predicted"/>
<dbReference type="AlphaFoldDB" id="A0A1E3PSB2"/>
<feature type="region of interest" description="Disordered" evidence="1">
    <location>
        <begin position="281"/>
        <end position="329"/>
    </location>
</feature>
<keyword evidence="3" id="KW-1185">Reference proteome</keyword>
<gene>
    <name evidence="2" type="ORF">NADFUDRAFT_48818</name>
</gene>
<feature type="compositionally biased region" description="Low complexity" evidence="1">
    <location>
        <begin position="77"/>
        <end position="92"/>
    </location>
</feature>
<protein>
    <submittedName>
        <fullName evidence="2">Uncharacterized protein</fullName>
    </submittedName>
</protein>
<sequence>MSLNWVMLDQKTSSQLGFASPVPLPDEEFVYKTVVSNRLSMVLESISSGNTISSSSVSSFKSILSSMWSGTEGGSDAGTDSSSSSTSPSVSTPNCSHPVKIESGVGRLFVSTRRIVYIPKTSFSFETRVFVPSSNDGSNSGSNGGNYRKLTRTFESLSIPLSNIHVSQIYQPWFGPNGWDCVFTSVAGGGMDELMQLPLNHRTQNSNPNNNVPIAWKLRLIFLDGGAFEFLQAFSRLYDARAMGVNHIEDLPRYESVPVSSLPGVLEPSQLANTNHYNQHWSSGDNLPNDLGFEGTLTGSQPSGTHNCNDDSNNFNNNNNGAHSPPPYM</sequence>
<feature type="region of interest" description="Disordered" evidence="1">
    <location>
        <begin position="71"/>
        <end position="98"/>
    </location>
</feature>
<dbReference type="STRING" id="857566.A0A1E3PSB2"/>
<dbReference type="PANTHER" id="PTHR31606:SF1">
    <property type="entry name" value="WW DOMAIN BINDING PROTEIN 2, ISOFORM E"/>
    <property type="match status" value="1"/>
</dbReference>
<evidence type="ECO:0000313" key="3">
    <source>
        <dbReference type="Proteomes" id="UP000095009"/>
    </source>
</evidence>
<dbReference type="GO" id="GO:0031490">
    <property type="term" value="F:chromatin DNA binding"/>
    <property type="evidence" value="ECO:0007669"/>
    <property type="project" value="TreeGrafter"/>
</dbReference>
<dbReference type="EMBL" id="KV454406">
    <property type="protein sequence ID" value="ODQ68168.1"/>
    <property type="molecule type" value="Genomic_DNA"/>
</dbReference>
<accession>A0A1E3PSB2</accession>
<dbReference type="InterPro" id="IPR044852">
    <property type="entry name" value="WBP2-like"/>
</dbReference>
<feature type="compositionally biased region" description="Polar residues" evidence="1">
    <location>
        <begin position="297"/>
        <end position="306"/>
    </location>
</feature>
<evidence type="ECO:0000313" key="2">
    <source>
        <dbReference type="EMBL" id="ODQ68168.1"/>
    </source>
</evidence>
<feature type="compositionally biased region" description="Low complexity" evidence="1">
    <location>
        <begin position="310"/>
        <end position="320"/>
    </location>
</feature>
<dbReference type="PANTHER" id="PTHR31606">
    <property type="entry name" value="WW DOMAIN BINDING PROTEIN 2, ISOFORM E"/>
    <property type="match status" value="1"/>
</dbReference>
<evidence type="ECO:0000256" key="1">
    <source>
        <dbReference type="SAM" id="MobiDB-lite"/>
    </source>
</evidence>
<reference evidence="2 3" key="1">
    <citation type="journal article" date="2016" name="Proc. Natl. Acad. Sci. U.S.A.">
        <title>Comparative genomics of biotechnologically important yeasts.</title>
        <authorList>
            <person name="Riley R."/>
            <person name="Haridas S."/>
            <person name="Wolfe K.H."/>
            <person name="Lopes M.R."/>
            <person name="Hittinger C.T."/>
            <person name="Goeker M."/>
            <person name="Salamov A.A."/>
            <person name="Wisecaver J.H."/>
            <person name="Long T.M."/>
            <person name="Calvey C.H."/>
            <person name="Aerts A.L."/>
            <person name="Barry K.W."/>
            <person name="Choi C."/>
            <person name="Clum A."/>
            <person name="Coughlan A.Y."/>
            <person name="Deshpande S."/>
            <person name="Douglass A.P."/>
            <person name="Hanson S.J."/>
            <person name="Klenk H.-P."/>
            <person name="LaButti K.M."/>
            <person name="Lapidus A."/>
            <person name="Lindquist E.A."/>
            <person name="Lipzen A.M."/>
            <person name="Meier-Kolthoff J.P."/>
            <person name="Ohm R.A."/>
            <person name="Otillar R.P."/>
            <person name="Pangilinan J.L."/>
            <person name="Peng Y."/>
            <person name="Rokas A."/>
            <person name="Rosa C.A."/>
            <person name="Scheuner C."/>
            <person name="Sibirny A.A."/>
            <person name="Slot J.C."/>
            <person name="Stielow J.B."/>
            <person name="Sun H."/>
            <person name="Kurtzman C.P."/>
            <person name="Blackwell M."/>
            <person name="Grigoriev I.V."/>
            <person name="Jeffries T.W."/>
        </authorList>
    </citation>
    <scope>NUCLEOTIDE SEQUENCE [LARGE SCALE GENOMIC DNA]</scope>
    <source>
        <strain evidence="2 3">DSM 6958</strain>
    </source>
</reference>
<dbReference type="Proteomes" id="UP000095009">
    <property type="component" value="Unassembled WGS sequence"/>
</dbReference>
<dbReference type="OrthoDB" id="1259151at2759"/>